<dbReference type="InterPro" id="IPR028002">
    <property type="entry name" value="Myb_DNA-bind_5"/>
</dbReference>
<name>A0A6J1Q8P5_9HYME</name>
<accession>A0A6J1Q8P5</accession>
<evidence type="ECO:0000256" key="2">
    <source>
        <dbReference type="ARBA" id="ARBA00016807"/>
    </source>
</evidence>
<reference evidence="8" key="1">
    <citation type="submission" date="2025-08" db="UniProtKB">
        <authorList>
            <consortium name="RefSeq"/>
        </authorList>
    </citation>
    <scope>IDENTIFICATION</scope>
    <source>
        <tissue evidence="8">Whole body</tissue>
    </source>
</reference>
<evidence type="ECO:0000313" key="7">
    <source>
        <dbReference type="Proteomes" id="UP000504618"/>
    </source>
</evidence>
<evidence type="ECO:0000256" key="3">
    <source>
        <dbReference type="ARBA" id="ARBA00023015"/>
    </source>
</evidence>
<evidence type="ECO:0000256" key="1">
    <source>
        <dbReference type="ARBA" id="ARBA00011764"/>
    </source>
</evidence>
<dbReference type="RefSeq" id="XP_024877240.1">
    <property type="nucleotide sequence ID" value="XM_025021472.1"/>
</dbReference>
<proteinExistence type="predicted"/>
<keyword evidence="4" id="KW-0804">Transcription</keyword>
<comment type="subunit">
    <text evidence="1">Self-associates forming complexes of several hundred monomers.</text>
</comment>
<evidence type="ECO:0000259" key="6">
    <source>
        <dbReference type="Pfam" id="PF13873"/>
    </source>
</evidence>
<feature type="domain" description="Myb/SANT-like DNA-binding" evidence="6">
    <location>
        <begin position="6"/>
        <end position="44"/>
    </location>
</feature>
<dbReference type="PANTHER" id="PTHR23098:SF16">
    <property type="entry name" value="REGULATORY PROTEIN ZESTE"/>
    <property type="match status" value="1"/>
</dbReference>
<gene>
    <name evidence="8" type="primary">LOC112458060</name>
</gene>
<sequence length="259" mass="29550">MKDSVRLWNKITEILNSVNGAKKDWKGWRKCWHDFQSRSKKKHTVIKQSMTATGGGTQNTETLTSQEEQVLNIMCSTSIHGHPDVGESSINILEDSEDDVMDVEYLNEDEEDVASQIVISTSSSDSNNCNKLVTRETKAVVDNSSKKLSHEKENINKIQTNDTDVKQLSSKVGKIFQDIEMSTNAKSYEQDKTSNQKKTVNTVKKELRNTVEVSTNLNNVYEKTYEMKKDYYKARLEYLQRSVEAKERIANSAERCNTC</sequence>
<dbReference type="GO" id="GO:0005634">
    <property type="term" value="C:nucleus"/>
    <property type="evidence" value="ECO:0007669"/>
    <property type="project" value="TreeGrafter"/>
</dbReference>
<dbReference type="OrthoDB" id="7543230at2759"/>
<keyword evidence="3" id="KW-0805">Transcription regulation</keyword>
<evidence type="ECO:0000256" key="4">
    <source>
        <dbReference type="ARBA" id="ARBA00023163"/>
    </source>
</evidence>
<comment type="function">
    <text evidence="5">Involved in transvection phenomena (= synapsis-dependent gene expression), where the synaptic pairing of chromosomes carrying genes with which zeste interacts influences the expression of these genes. Zeste binds to DNA and stimulates transcription from a nearby promoter.</text>
</comment>
<organism evidence="7 8">
    <name type="scientific">Temnothorax curvispinosus</name>
    <dbReference type="NCBI Taxonomy" id="300111"/>
    <lineage>
        <taxon>Eukaryota</taxon>
        <taxon>Metazoa</taxon>
        <taxon>Ecdysozoa</taxon>
        <taxon>Arthropoda</taxon>
        <taxon>Hexapoda</taxon>
        <taxon>Insecta</taxon>
        <taxon>Pterygota</taxon>
        <taxon>Neoptera</taxon>
        <taxon>Endopterygota</taxon>
        <taxon>Hymenoptera</taxon>
        <taxon>Apocrita</taxon>
        <taxon>Aculeata</taxon>
        <taxon>Formicoidea</taxon>
        <taxon>Formicidae</taxon>
        <taxon>Myrmicinae</taxon>
        <taxon>Temnothorax</taxon>
    </lineage>
</organism>
<evidence type="ECO:0000256" key="5">
    <source>
        <dbReference type="ARBA" id="ARBA00025466"/>
    </source>
</evidence>
<dbReference type="AlphaFoldDB" id="A0A6J1Q8P5"/>
<dbReference type="PANTHER" id="PTHR23098">
    <property type="entry name" value="AGAP001331-PA-RELATED"/>
    <property type="match status" value="1"/>
</dbReference>
<keyword evidence="7" id="KW-1185">Reference proteome</keyword>
<dbReference type="GeneID" id="112458060"/>
<evidence type="ECO:0000313" key="8">
    <source>
        <dbReference type="RefSeq" id="XP_024877240.1"/>
    </source>
</evidence>
<protein>
    <recommendedName>
        <fullName evidence="2">Regulatory protein zeste</fullName>
    </recommendedName>
</protein>
<dbReference type="Proteomes" id="UP000504618">
    <property type="component" value="Unplaced"/>
</dbReference>
<dbReference type="Pfam" id="PF13873">
    <property type="entry name" value="Myb_DNA-bind_5"/>
    <property type="match status" value="1"/>
</dbReference>